<dbReference type="KEGG" id="vg:3416140"/>
<protein>
    <submittedName>
        <fullName evidence="2">Uncharacterized protein</fullName>
    </submittedName>
</protein>
<name>K0NXU2_9CAUD</name>
<evidence type="ECO:0000313" key="4">
    <source>
        <dbReference type="Proteomes" id="UP000211060"/>
    </source>
</evidence>
<evidence type="ECO:0000313" key="2">
    <source>
        <dbReference type="EMBL" id="CCL97595.1"/>
    </source>
</evidence>
<organism evidence="2 3">
    <name type="scientific">Pseudotevenvirus RB43</name>
    <dbReference type="NCBI Taxonomy" id="115991"/>
    <lineage>
        <taxon>Viruses</taxon>
        <taxon>Duplodnaviria</taxon>
        <taxon>Heunggongvirae</taxon>
        <taxon>Uroviricota</taxon>
        <taxon>Caudoviricetes</taxon>
        <taxon>Pantevenvirales</taxon>
        <taxon>Straboviridae</taxon>
        <taxon>Pseudotevenvirus</taxon>
    </lineage>
</organism>
<reference evidence="3 4" key="2">
    <citation type="journal article" date="2012" name="PLoS Genet.">
        <title>A Bacteriophage-Encoded J-Domain Protein Interacts with the DnaK/Hsp70 Chaperone and Stabilizes the Heat-Shock Factor ?(32) of Escherichia coli.</title>
        <authorList>
            <person name="Perrody E."/>
            <person name="Cirinesi A.M."/>
            <person name="Desplats C."/>
            <person name="Keppel F."/>
            <person name="Schwager F."/>
            <person name="Tranier S."/>
            <person name="Georgopoulos C."/>
            <person name="Genevaux P."/>
        </authorList>
    </citation>
    <scope>NUCLEOTIDE SEQUENCE [LARGE SCALE GENOMIC DNA]</scope>
    <source>
        <strain evidence="2">RB43-GVA</strain>
    </source>
</reference>
<reference evidence="1" key="1">
    <citation type="thesis" date="2012" institute="CNRS">
        <title>Hsp70 in life cycle of bacteriophages.</title>
        <authorList>
            <person name="Perrody E.P."/>
        </authorList>
    </citation>
    <scope>NUCLEOTIDE SEQUENCE</scope>
    <source>
        <strain evidence="1">RB43-GVA</strain>
    </source>
</reference>
<evidence type="ECO:0000313" key="1">
    <source>
        <dbReference type="EMBL" id="CCK73978.1"/>
    </source>
</evidence>
<evidence type="ECO:0000313" key="3">
    <source>
        <dbReference type="Proteomes" id="UP000001467"/>
    </source>
</evidence>
<dbReference type="Proteomes" id="UP000001467">
    <property type="component" value="Segment"/>
</dbReference>
<proteinExistence type="predicted"/>
<sequence length="92" mass="10912">MIKDVSLYVGYIEQRDIQRVEGIVADMLNMYSEPAKIAEKIRDSLYHALSRVYDVNVIKHDRAVTNEDYDYEITINERNHESINFNTYGKFY</sequence>
<dbReference type="RefSeq" id="YP_239106.1">
    <property type="nucleotide sequence ID" value="NC_007023.1"/>
</dbReference>
<dbReference type="GeneID" id="3416140"/>
<dbReference type="EMBL" id="HE981739">
    <property type="protein sequence ID" value="CCL97595.1"/>
    <property type="molecule type" value="Genomic_DNA"/>
</dbReference>
<dbReference type="Proteomes" id="UP000211060">
    <property type="component" value="Segment"/>
</dbReference>
<dbReference type="EMBL" id="HE858210">
    <property type="protein sequence ID" value="CCK73978.1"/>
    <property type="molecule type" value="Genomic_DNA"/>
</dbReference>
<accession>K0NXU2</accession>